<evidence type="ECO:0008006" key="3">
    <source>
        <dbReference type="Google" id="ProtNLM"/>
    </source>
</evidence>
<organism evidence="1 2">
    <name type="scientific">Halalkalicoccus tibetensis</name>
    <dbReference type="NCBI Taxonomy" id="175632"/>
    <lineage>
        <taxon>Archaea</taxon>
        <taxon>Methanobacteriati</taxon>
        <taxon>Methanobacteriota</taxon>
        <taxon>Stenosarchaea group</taxon>
        <taxon>Halobacteria</taxon>
        <taxon>Halobacteriales</taxon>
        <taxon>Halococcaceae</taxon>
        <taxon>Halalkalicoccus</taxon>
    </lineage>
</organism>
<proteinExistence type="predicted"/>
<keyword evidence="2" id="KW-1185">Reference proteome</keyword>
<gene>
    <name evidence="1" type="ORF">ACFQGH_01310</name>
</gene>
<accession>A0ABD5UYA9</accession>
<comment type="caution">
    <text evidence="1">The sequence shown here is derived from an EMBL/GenBank/DDBJ whole genome shotgun (WGS) entry which is preliminary data.</text>
</comment>
<reference evidence="1 2" key="1">
    <citation type="journal article" date="2019" name="Int. J. Syst. Evol. Microbiol.">
        <title>The Global Catalogue of Microorganisms (GCM) 10K type strain sequencing project: providing services to taxonomists for standard genome sequencing and annotation.</title>
        <authorList>
            <consortium name="The Broad Institute Genomics Platform"/>
            <consortium name="The Broad Institute Genome Sequencing Center for Infectious Disease"/>
            <person name="Wu L."/>
            <person name="Ma J."/>
        </authorList>
    </citation>
    <scope>NUCLEOTIDE SEQUENCE [LARGE SCALE GENOMIC DNA]</scope>
    <source>
        <strain evidence="1 2">CGMCC 1.3240</strain>
    </source>
</reference>
<dbReference type="AlphaFoldDB" id="A0ABD5UYA9"/>
<protein>
    <recommendedName>
        <fullName evidence="3">Small CPxCG-related zinc finger protein</fullName>
    </recommendedName>
</protein>
<dbReference type="EMBL" id="JBHSXQ010000001">
    <property type="protein sequence ID" value="MFC6903829.1"/>
    <property type="molecule type" value="Genomic_DNA"/>
</dbReference>
<sequence length="83" mass="8757">MPTYALTPIEDLGIEIDRDDPRIAILTGKPGMESFFEGDGEATYVCADCGATVAENVKRGAIGDVGFECLGCGTLLYMPAHDA</sequence>
<name>A0ABD5UYA9_9EURY</name>
<dbReference type="RefSeq" id="WP_340602316.1">
    <property type="nucleotide sequence ID" value="NZ_JBBMXV010000001.1"/>
</dbReference>
<dbReference type="Proteomes" id="UP001596312">
    <property type="component" value="Unassembled WGS sequence"/>
</dbReference>
<evidence type="ECO:0000313" key="2">
    <source>
        <dbReference type="Proteomes" id="UP001596312"/>
    </source>
</evidence>
<evidence type="ECO:0000313" key="1">
    <source>
        <dbReference type="EMBL" id="MFC6903829.1"/>
    </source>
</evidence>